<dbReference type="Proteomes" id="UP000886653">
    <property type="component" value="Unassembled WGS sequence"/>
</dbReference>
<keyword evidence="1" id="KW-0472">Membrane</keyword>
<keyword evidence="1" id="KW-0812">Transmembrane</keyword>
<name>A0A9P6NZQ0_9BASI</name>
<dbReference type="EMBL" id="MU167208">
    <property type="protein sequence ID" value="KAG0152446.1"/>
    <property type="molecule type" value="Genomic_DNA"/>
</dbReference>
<evidence type="ECO:0000313" key="3">
    <source>
        <dbReference type="Proteomes" id="UP000886653"/>
    </source>
</evidence>
<protein>
    <submittedName>
        <fullName evidence="2">Uncharacterized protein</fullName>
    </submittedName>
</protein>
<sequence length="93" mass="10005">MSGHVPTAKQLMEPMIERYQFPSIGGVSVTVSSFVLCSSGVPALRGDRRSLLSDKILCVRRGCDKSWRSTSAIKVSLLPVTALSSTTLHTSLP</sequence>
<keyword evidence="1" id="KW-1133">Transmembrane helix</keyword>
<accession>A0A9P6NZQ0</accession>
<feature type="transmembrane region" description="Helical" evidence="1">
    <location>
        <begin position="20"/>
        <end position="44"/>
    </location>
</feature>
<organism evidence="2 3">
    <name type="scientific">Cronartium quercuum f. sp. fusiforme G11</name>
    <dbReference type="NCBI Taxonomy" id="708437"/>
    <lineage>
        <taxon>Eukaryota</taxon>
        <taxon>Fungi</taxon>
        <taxon>Dikarya</taxon>
        <taxon>Basidiomycota</taxon>
        <taxon>Pucciniomycotina</taxon>
        <taxon>Pucciniomycetes</taxon>
        <taxon>Pucciniales</taxon>
        <taxon>Coleosporiaceae</taxon>
        <taxon>Cronartium</taxon>
    </lineage>
</organism>
<reference evidence="2" key="1">
    <citation type="submission" date="2013-11" db="EMBL/GenBank/DDBJ databases">
        <title>Genome sequence of the fusiform rust pathogen reveals effectors for host alternation and coevolution with pine.</title>
        <authorList>
            <consortium name="DOE Joint Genome Institute"/>
            <person name="Smith K."/>
            <person name="Pendleton A."/>
            <person name="Kubisiak T."/>
            <person name="Anderson C."/>
            <person name="Salamov A."/>
            <person name="Aerts A."/>
            <person name="Riley R."/>
            <person name="Clum A."/>
            <person name="Lindquist E."/>
            <person name="Ence D."/>
            <person name="Campbell M."/>
            <person name="Kronenberg Z."/>
            <person name="Feau N."/>
            <person name="Dhillon B."/>
            <person name="Hamelin R."/>
            <person name="Burleigh J."/>
            <person name="Smith J."/>
            <person name="Yandell M."/>
            <person name="Nelson C."/>
            <person name="Grigoriev I."/>
            <person name="Davis J."/>
        </authorList>
    </citation>
    <scope>NUCLEOTIDE SEQUENCE</scope>
    <source>
        <strain evidence="2">G11</strain>
    </source>
</reference>
<evidence type="ECO:0000256" key="1">
    <source>
        <dbReference type="SAM" id="Phobius"/>
    </source>
</evidence>
<gene>
    <name evidence="2" type="ORF">CROQUDRAFT_144740</name>
</gene>
<keyword evidence="3" id="KW-1185">Reference proteome</keyword>
<comment type="caution">
    <text evidence="2">The sequence shown here is derived from an EMBL/GenBank/DDBJ whole genome shotgun (WGS) entry which is preliminary data.</text>
</comment>
<dbReference type="AlphaFoldDB" id="A0A9P6NZQ0"/>
<evidence type="ECO:0000313" key="2">
    <source>
        <dbReference type="EMBL" id="KAG0152446.1"/>
    </source>
</evidence>
<proteinExistence type="predicted"/>